<accession>A0A2T4JMF5</accession>
<sequence length="542" mass="57115">MKQANSGALVVFGLVLIAGLGGALLARGALYLGMHEGDTLHLLDMALRMGLHGQWPHLDFMTPIGILAIAPIAGLVAMGLGIGTAILWAQVLVALVLLLPLVRMAGSRFGGLWSYVMLGYGVVLCLALVHGLANPAPSVSMHYNRWAWAIVYVVLPLALLPDRGRARPYLDGALIGLGVGALVLIKVTYAAALGPGILVALLVRREWRVLVVAVVAGCAVLAVMTALGGSGFWVAYLTDLLTVAQSETRPAPGGIDFADAVAGPANMPSSILALAVVVLLRMTGRKAEGLALLVLAPGLFYVTWQNFGNDPQWLLLLGAAVFALLRTDQPDSRHAGRLHDAMKIAGVAALALTASSAVNIAYSPIRHLFAEAGNTVPLLSALAGQDDIRVAEKRLYKVDAGVPLDGVGQPFAAYHDRADRKELSRLKGEVLPACELSTGYNAMFETIAADLEAQGHAGSAVLTADLLGSLWMFGDLKPLKGGAPWYYGGAPGLAAADLVVVPLCPTTEKSRATILAALEKSGWRFDELRRTDVYILLRPVRP</sequence>
<dbReference type="EMBL" id="PZKF01000002">
    <property type="protein sequence ID" value="PTE19091.1"/>
    <property type="molecule type" value="Genomic_DNA"/>
</dbReference>
<keyword evidence="1" id="KW-0472">Membrane</keyword>
<keyword evidence="1" id="KW-0812">Transmembrane</keyword>
<dbReference type="OrthoDB" id="7993201at2"/>
<gene>
    <name evidence="2" type="ORF">C5F46_01280</name>
</gene>
<organism evidence="2 3">
    <name type="scientific">Phaeovulum veldkampii DSM 11550</name>
    <dbReference type="NCBI Taxonomy" id="1185920"/>
    <lineage>
        <taxon>Bacteria</taxon>
        <taxon>Pseudomonadati</taxon>
        <taxon>Pseudomonadota</taxon>
        <taxon>Alphaproteobacteria</taxon>
        <taxon>Rhodobacterales</taxon>
        <taxon>Paracoccaceae</taxon>
        <taxon>Phaeovulum</taxon>
    </lineage>
</organism>
<name>A0A2T4JMF5_9RHOB</name>
<dbReference type="AlphaFoldDB" id="A0A2T4JMF5"/>
<evidence type="ECO:0000256" key="1">
    <source>
        <dbReference type="SAM" id="Phobius"/>
    </source>
</evidence>
<feature type="transmembrane region" description="Helical" evidence="1">
    <location>
        <begin position="60"/>
        <end position="80"/>
    </location>
</feature>
<feature type="transmembrane region" description="Helical" evidence="1">
    <location>
        <begin position="112"/>
        <end position="133"/>
    </location>
</feature>
<dbReference type="RefSeq" id="WP_107323554.1">
    <property type="nucleotide sequence ID" value="NZ_NHSP01000023.1"/>
</dbReference>
<feature type="transmembrane region" description="Helical" evidence="1">
    <location>
        <begin position="145"/>
        <end position="161"/>
    </location>
</feature>
<evidence type="ECO:0000313" key="3">
    <source>
        <dbReference type="Proteomes" id="UP000241899"/>
    </source>
</evidence>
<feature type="transmembrane region" description="Helical" evidence="1">
    <location>
        <begin position="257"/>
        <end position="280"/>
    </location>
</feature>
<feature type="transmembrane region" description="Helical" evidence="1">
    <location>
        <begin position="287"/>
        <end position="307"/>
    </location>
</feature>
<evidence type="ECO:0000313" key="2">
    <source>
        <dbReference type="EMBL" id="PTE19091.1"/>
    </source>
</evidence>
<keyword evidence="1" id="KW-1133">Transmembrane helix</keyword>
<dbReference type="Proteomes" id="UP000241899">
    <property type="component" value="Unassembled WGS sequence"/>
</dbReference>
<feature type="transmembrane region" description="Helical" evidence="1">
    <location>
        <begin position="173"/>
        <end position="203"/>
    </location>
</feature>
<keyword evidence="3" id="KW-1185">Reference proteome</keyword>
<evidence type="ECO:0008006" key="4">
    <source>
        <dbReference type="Google" id="ProtNLM"/>
    </source>
</evidence>
<proteinExistence type="predicted"/>
<feature type="transmembrane region" description="Helical" evidence="1">
    <location>
        <begin position="210"/>
        <end position="237"/>
    </location>
</feature>
<reference evidence="2 3" key="1">
    <citation type="submission" date="2018-03" db="EMBL/GenBank/DDBJ databases">
        <title>Rhodobacter veldkampii.</title>
        <authorList>
            <person name="Meyer T.E."/>
            <person name="Miller S."/>
            <person name="Lodha T."/>
            <person name="Gandham S."/>
            <person name="Chintalapati S."/>
            <person name="Chintalapati V.R."/>
        </authorList>
    </citation>
    <scope>NUCLEOTIDE SEQUENCE [LARGE SCALE GENOMIC DNA]</scope>
    <source>
        <strain evidence="2 3">DSM 11550</strain>
    </source>
</reference>
<protein>
    <recommendedName>
        <fullName evidence="4">DUF2029 domain-containing protein</fullName>
    </recommendedName>
</protein>
<feature type="transmembrane region" description="Helical" evidence="1">
    <location>
        <begin position="87"/>
        <end position="106"/>
    </location>
</feature>
<comment type="caution">
    <text evidence="2">The sequence shown here is derived from an EMBL/GenBank/DDBJ whole genome shotgun (WGS) entry which is preliminary data.</text>
</comment>